<name>A0ACC2W5N9_9TREE</name>
<evidence type="ECO:0000313" key="2">
    <source>
        <dbReference type="Proteomes" id="UP001230649"/>
    </source>
</evidence>
<protein>
    <submittedName>
        <fullName evidence="1">Uncharacterized protein</fullName>
    </submittedName>
</protein>
<proteinExistence type="predicted"/>
<comment type="caution">
    <text evidence="1">The sequence shown here is derived from an EMBL/GenBank/DDBJ whole genome shotgun (WGS) entry which is preliminary data.</text>
</comment>
<reference evidence="1" key="1">
    <citation type="submission" date="2023-04" db="EMBL/GenBank/DDBJ databases">
        <title>Draft Genome sequencing of Naganishia species isolated from polar environments using Oxford Nanopore Technology.</title>
        <authorList>
            <person name="Leo P."/>
            <person name="Venkateswaran K."/>
        </authorList>
    </citation>
    <scope>NUCLEOTIDE SEQUENCE</scope>
    <source>
        <strain evidence="1">MNA-CCFEE 5262</strain>
    </source>
</reference>
<sequence length="445" mass="50181">MAVSVATARCSSMESSLGDHDNPNAEAGPSRHSNALPTDHQQSITALSSSLLRGLDLRTLGRCRGASQDISVVRDDAYVEMEEEIAVVVDKKGKKPMRPKKYLCPREDCEKSFSKPAKLREHELSHTGEATSYIRASHLAAHARTHQPQEEKSFQCLHDGCGKRFWTAQHQSRHEKLHEVPLEYEKLKVHAKTHDDARYMCSHDVHGEQGVVFATWSALRNHIKAEHPPQCPFEECSGRTFKSTKNLREHLKVHAEHGDEMSISLNKHREADEQAMDAEPTEQGLEKFEDSDDDDPQDPAYIPETTPNRKRKRTESVAHASLTDNNDVKKLRRTASDLGKEFGCSEDGCGKRFKTPTQPSAEIIPADTVNLLTGMHHVETALLEKKPLLCPSESVDSFSRCRHRFGRLYDLRRHIKKHHGLDVNEEEVRVMLKDANKGIKGNVPL</sequence>
<gene>
    <name evidence="1" type="ORF">QFC20_004041</name>
</gene>
<accession>A0ACC2W5N9</accession>
<evidence type="ECO:0000313" key="1">
    <source>
        <dbReference type="EMBL" id="KAJ9106549.1"/>
    </source>
</evidence>
<organism evidence="1 2">
    <name type="scientific">Naganishia adeliensis</name>
    <dbReference type="NCBI Taxonomy" id="92952"/>
    <lineage>
        <taxon>Eukaryota</taxon>
        <taxon>Fungi</taxon>
        <taxon>Dikarya</taxon>
        <taxon>Basidiomycota</taxon>
        <taxon>Agaricomycotina</taxon>
        <taxon>Tremellomycetes</taxon>
        <taxon>Filobasidiales</taxon>
        <taxon>Filobasidiaceae</taxon>
        <taxon>Naganishia</taxon>
    </lineage>
</organism>
<dbReference type="Proteomes" id="UP001230649">
    <property type="component" value="Unassembled WGS sequence"/>
</dbReference>
<keyword evidence="2" id="KW-1185">Reference proteome</keyword>
<dbReference type="EMBL" id="JASBWS010000043">
    <property type="protein sequence ID" value="KAJ9106549.1"/>
    <property type="molecule type" value="Genomic_DNA"/>
</dbReference>